<dbReference type="AlphaFoldDB" id="A0A6G3ZUQ3"/>
<name>A0A6G3ZUQ3_9BACL</name>
<evidence type="ECO:0000256" key="2">
    <source>
        <dbReference type="SAM" id="Phobius"/>
    </source>
</evidence>
<accession>A0A6G3ZUQ3</accession>
<organism evidence="4">
    <name type="scientific">Paenibacillus sp. SYP-B3998</name>
    <dbReference type="NCBI Taxonomy" id="2678564"/>
    <lineage>
        <taxon>Bacteria</taxon>
        <taxon>Bacillati</taxon>
        <taxon>Bacillota</taxon>
        <taxon>Bacilli</taxon>
        <taxon>Bacillales</taxon>
        <taxon>Paenibacillaceae</taxon>
        <taxon>Paenibacillus</taxon>
    </lineage>
</organism>
<keyword evidence="2" id="KW-1133">Transmembrane helix</keyword>
<dbReference type="InterPro" id="IPR010994">
    <property type="entry name" value="RuvA_2-like"/>
</dbReference>
<dbReference type="SUPFAM" id="SSF47781">
    <property type="entry name" value="RuvA domain 2-like"/>
    <property type="match status" value="1"/>
</dbReference>
<evidence type="ECO:0000313" key="4">
    <source>
        <dbReference type="EMBL" id="NEW05147.1"/>
    </source>
</evidence>
<dbReference type="InterPro" id="IPR003583">
    <property type="entry name" value="Hlx-hairpin-Hlx_DNA-bd_motif"/>
</dbReference>
<dbReference type="EMBL" id="JAAIKC010000001">
    <property type="protein sequence ID" value="NEW05147.1"/>
    <property type="molecule type" value="Genomic_DNA"/>
</dbReference>
<keyword evidence="2" id="KW-0472">Membrane</keyword>
<feature type="domain" description="Helix-hairpin-helix DNA-binding motif class 1" evidence="3">
    <location>
        <begin position="173"/>
        <end position="192"/>
    </location>
</feature>
<dbReference type="GO" id="GO:0003677">
    <property type="term" value="F:DNA binding"/>
    <property type="evidence" value="ECO:0007669"/>
    <property type="project" value="InterPro"/>
</dbReference>
<dbReference type="Pfam" id="PF12836">
    <property type="entry name" value="HHH_3"/>
    <property type="match status" value="1"/>
</dbReference>
<evidence type="ECO:0000259" key="3">
    <source>
        <dbReference type="SMART" id="SM00278"/>
    </source>
</evidence>
<gene>
    <name evidence="4" type="ORF">GK047_03820</name>
</gene>
<comment type="caution">
    <text evidence="4">The sequence shown here is derived from an EMBL/GenBank/DDBJ whole genome shotgun (WGS) entry which is preliminary data.</text>
</comment>
<feature type="domain" description="Helix-hairpin-helix DNA-binding motif class 1" evidence="3">
    <location>
        <begin position="203"/>
        <end position="222"/>
    </location>
</feature>
<dbReference type="PANTHER" id="PTHR21180:SF32">
    <property type="entry name" value="ENDONUCLEASE_EXONUCLEASE_PHOSPHATASE FAMILY DOMAIN-CONTAINING PROTEIN 1"/>
    <property type="match status" value="1"/>
</dbReference>
<keyword evidence="2" id="KW-0812">Transmembrane</keyword>
<protein>
    <recommendedName>
        <fullName evidence="3">Helix-hairpin-helix DNA-binding motif class 1 domain-containing protein</fullName>
    </recommendedName>
</protein>
<dbReference type="PANTHER" id="PTHR21180">
    <property type="entry name" value="ENDONUCLEASE/EXONUCLEASE/PHOSPHATASE FAMILY DOMAIN-CONTAINING PROTEIN 1"/>
    <property type="match status" value="1"/>
</dbReference>
<dbReference type="NCBIfam" id="TIGR00426">
    <property type="entry name" value="competence protein ComEA helix-hairpin-helix repeat region"/>
    <property type="match status" value="1"/>
</dbReference>
<dbReference type="GO" id="GO:0015627">
    <property type="term" value="C:type II protein secretion system complex"/>
    <property type="evidence" value="ECO:0007669"/>
    <property type="project" value="TreeGrafter"/>
</dbReference>
<dbReference type="InterPro" id="IPR004509">
    <property type="entry name" value="Competence_ComEA_HhH"/>
</dbReference>
<dbReference type="SMART" id="SM00278">
    <property type="entry name" value="HhH1"/>
    <property type="match status" value="2"/>
</dbReference>
<feature type="compositionally biased region" description="Basic and acidic residues" evidence="1">
    <location>
        <begin position="77"/>
        <end position="134"/>
    </location>
</feature>
<feature type="compositionally biased region" description="Low complexity" evidence="1">
    <location>
        <begin position="139"/>
        <end position="157"/>
    </location>
</feature>
<feature type="transmembrane region" description="Helical" evidence="2">
    <location>
        <begin position="9"/>
        <end position="29"/>
    </location>
</feature>
<dbReference type="Gene3D" id="1.10.150.320">
    <property type="entry name" value="Photosystem II 12 kDa extrinsic protein"/>
    <property type="match status" value="1"/>
</dbReference>
<proteinExistence type="predicted"/>
<feature type="region of interest" description="Disordered" evidence="1">
    <location>
        <begin position="56"/>
        <end position="165"/>
    </location>
</feature>
<reference evidence="4" key="1">
    <citation type="submission" date="2020-02" db="EMBL/GenBank/DDBJ databases">
        <authorList>
            <person name="Shen X.-R."/>
            <person name="Zhang Y.-X."/>
        </authorList>
    </citation>
    <scope>NUCLEOTIDE SEQUENCE</scope>
    <source>
        <strain evidence="4">SYP-B3998</strain>
    </source>
</reference>
<dbReference type="RefSeq" id="WP_163941383.1">
    <property type="nucleotide sequence ID" value="NZ_JAAIKC010000001.1"/>
</dbReference>
<dbReference type="GO" id="GO:0015628">
    <property type="term" value="P:protein secretion by the type II secretion system"/>
    <property type="evidence" value="ECO:0007669"/>
    <property type="project" value="TreeGrafter"/>
</dbReference>
<evidence type="ECO:0000256" key="1">
    <source>
        <dbReference type="SAM" id="MobiDB-lite"/>
    </source>
</evidence>
<dbReference type="InterPro" id="IPR051675">
    <property type="entry name" value="Endo/Exo/Phosphatase_dom_1"/>
</dbReference>
<dbReference type="GO" id="GO:0006281">
    <property type="term" value="P:DNA repair"/>
    <property type="evidence" value="ECO:0007669"/>
    <property type="project" value="InterPro"/>
</dbReference>
<sequence length="228" mass="24964">MDLFSKRKGVIALCAASVCLFSYLIWQFMLGGRSAIQNEFQPVNSQMQQVIAQTAEKNNQLSSKKESNGEQKSASPESEKGKENESEKAVVGATEDKQKNENKTVKKNEKENGKQNKKQNNEEEGVKEASEGTGRKPISSKTPSKSSAPSKSNATTSETLSGQRLDLNTATLEQLNSLPGVGASKAKEIIAYRKKNGGFSRLDELIEVKGIGEKLLDKLKPHLYVTEK</sequence>